<evidence type="ECO:0000259" key="4">
    <source>
        <dbReference type="Pfam" id="PF07859"/>
    </source>
</evidence>
<keyword evidence="1" id="KW-0378">Hydrolase</keyword>
<dbReference type="EMBL" id="CP119953">
    <property type="protein sequence ID" value="WFC96119.1"/>
    <property type="molecule type" value="Genomic_DNA"/>
</dbReference>
<dbReference type="SUPFAM" id="SSF53474">
    <property type="entry name" value="alpha/beta-Hydrolases"/>
    <property type="match status" value="1"/>
</dbReference>
<dbReference type="Pfam" id="PF07859">
    <property type="entry name" value="Abhydrolase_3"/>
    <property type="match status" value="1"/>
</dbReference>
<sequence>MAQASRPELPAVQHEWSLHYIWLWIKVTFLRLVARYTVYATDHLRPQVGDDVRVEKIRFPSRDKGRSIVAYVYTPVDLPPGPQAVHVNVHGGGFAVPAFYGNSRYFCYLVASQLRCVVIDTDYRKAPEYPYPFPTRDVEDCLVWVQTQTQRFDRNLITMSGFSAGANLALSTANKVGPEVVKAVVTYYPPTDATTESAALGLRDHPDPPESARSGAHLVSWAFSTFFQSYLPPHVSPAIPEVSVLFLPLERYPDHLFFAAGRCDVLHDNSSDFYQKIQTEGRPSQRMRTRFISVPNEDHAFDEQPTCPESVAWRDKIYEAGVATIRAAQDEERAKLRGAA</sequence>
<proteinExistence type="predicted"/>
<feature type="domain" description="Alpha/beta hydrolase fold-3" evidence="4">
    <location>
        <begin position="87"/>
        <end position="301"/>
    </location>
</feature>
<dbReference type="AlphaFoldDB" id="A0AAF0IPD6"/>
<dbReference type="PANTHER" id="PTHR48081">
    <property type="entry name" value="AB HYDROLASE SUPERFAMILY PROTEIN C4A8.06C"/>
    <property type="match status" value="1"/>
</dbReference>
<evidence type="ECO:0000313" key="5">
    <source>
        <dbReference type="EMBL" id="WFC96119.1"/>
    </source>
</evidence>
<accession>A0AAF0IPD6</accession>
<keyword evidence="6" id="KW-1185">Reference proteome</keyword>
<dbReference type="InterPro" id="IPR050300">
    <property type="entry name" value="GDXG_lipolytic_enzyme"/>
</dbReference>
<evidence type="ECO:0000256" key="2">
    <source>
        <dbReference type="ARBA" id="ARBA00047591"/>
    </source>
</evidence>
<evidence type="ECO:0000313" key="6">
    <source>
        <dbReference type="Proteomes" id="UP001216638"/>
    </source>
</evidence>
<dbReference type="InterPro" id="IPR029058">
    <property type="entry name" value="AB_hydrolase_fold"/>
</dbReference>
<dbReference type="PANTHER" id="PTHR48081:SF3">
    <property type="entry name" value="ALPHA_BETA HYDROLASE FOLD-3 DOMAIN-CONTAINING PROTEIN"/>
    <property type="match status" value="1"/>
</dbReference>
<protein>
    <recommendedName>
        <fullName evidence="4">Alpha/beta hydrolase fold-3 domain-containing protein</fullName>
    </recommendedName>
</protein>
<dbReference type="GO" id="GO:0016787">
    <property type="term" value="F:hydrolase activity"/>
    <property type="evidence" value="ECO:0007669"/>
    <property type="project" value="UniProtKB-KW"/>
</dbReference>
<comment type="catalytic activity">
    <reaction evidence="2">
        <text>a diacylglycerol + H2O = a monoacylglycerol + a fatty acid + H(+)</text>
        <dbReference type="Rhea" id="RHEA:32731"/>
        <dbReference type="ChEBI" id="CHEBI:15377"/>
        <dbReference type="ChEBI" id="CHEBI:15378"/>
        <dbReference type="ChEBI" id="CHEBI:17408"/>
        <dbReference type="ChEBI" id="CHEBI:18035"/>
        <dbReference type="ChEBI" id="CHEBI:28868"/>
    </reaction>
</comment>
<evidence type="ECO:0000256" key="3">
    <source>
        <dbReference type="ARBA" id="ARBA00048461"/>
    </source>
</evidence>
<dbReference type="Proteomes" id="UP001216638">
    <property type="component" value="Chromosome 3"/>
</dbReference>
<gene>
    <name evidence="5" type="ORF">MBRA1_002775</name>
</gene>
<evidence type="ECO:0000256" key="1">
    <source>
        <dbReference type="ARBA" id="ARBA00022801"/>
    </source>
</evidence>
<dbReference type="Gene3D" id="3.40.50.1820">
    <property type="entry name" value="alpha/beta hydrolase"/>
    <property type="match status" value="1"/>
</dbReference>
<organism evidence="5 6">
    <name type="scientific">Malassezia brasiliensis</name>
    <dbReference type="NCBI Taxonomy" id="1821822"/>
    <lineage>
        <taxon>Eukaryota</taxon>
        <taxon>Fungi</taxon>
        <taxon>Dikarya</taxon>
        <taxon>Basidiomycota</taxon>
        <taxon>Ustilaginomycotina</taxon>
        <taxon>Malasseziomycetes</taxon>
        <taxon>Malasseziales</taxon>
        <taxon>Malasseziaceae</taxon>
        <taxon>Malassezia</taxon>
    </lineage>
</organism>
<comment type="catalytic activity">
    <reaction evidence="3">
        <text>a monoacylglycerol + H2O = glycerol + a fatty acid + H(+)</text>
        <dbReference type="Rhea" id="RHEA:15245"/>
        <dbReference type="ChEBI" id="CHEBI:15377"/>
        <dbReference type="ChEBI" id="CHEBI:15378"/>
        <dbReference type="ChEBI" id="CHEBI:17408"/>
        <dbReference type="ChEBI" id="CHEBI:17754"/>
        <dbReference type="ChEBI" id="CHEBI:28868"/>
    </reaction>
</comment>
<reference evidence="5" key="1">
    <citation type="submission" date="2023-03" db="EMBL/GenBank/DDBJ databases">
        <title>Mating type loci evolution in Malassezia.</title>
        <authorList>
            <person name="Coelho M.A."/>
        </authorList>
    </citation>
    <scope>NUCLEOTIDE SEQUENCE</scope>
    <source>
        <strain evidence="5">CBS 14135</strain>
    </source>
</reference>
<name>A0AAF0IPD6_9BASI</name>
<dbReference type="InterPro" id="IPR013094">
    <property type="entry name" value="AB_hydrolase_3"/>
</dbReference>